<sequence length="64" mass="6994">MHDRGAHSAAFLRAKAPKVRAAALTGRGLARFAPIWRMHGMEAAISHPFESVVRGKERCAQQLA</sequence>
<evidence type="ECO:0000313" key="2">
    <source>
        <dbReference type="Proteomes" id="UP000231878"/>
    </source>
</evidence>
<dbReference type="Proteomes" id="UP000231878">
    <property type="component" value="Unassembled WGS sequence"/>
</dbReference>
<organism evidence="1 2">
    <name type="scientific">Burkholderia pseudomallei</name>
    <name type="common">Pseudomonas pseudomallei</name>
    <dbReference type="NCBI Taxonomy" id="28450"/>
    <lineage>
        <taxon>Bacteria</taxon>
        <taxon>Pseudomonadati</taxon>
        <taxon>Pseudomonadota</taxon>
        <taxon>Betaproteobacteria</taxon>
        <taxon>Burkholderiales</taxon>
        <taxon>Burkholderiaceae</taxon>
        <taxon>Burkholderia</taxon>
        <taxon>pseudomallei group</taxon>
    </lineage>
</organism>
<name>A0AAX0U0P6_BURPE</name>
<dbReference type="AlphaFoldDB" id="A0AAX0U0P6"/>
<evidence type="ECO:0000313" key="1">
    <source>
        <dbReference type="EMBL" id="PJO61999.1"/>
    </source>
</evidence>
<comment type="caution">
    <text evidence="1">The sequence shown here is derived from an EMBL/GenBank/DDBJ whole genome shotgun (WGS) entry which is preliminary data.</text>
</comment>
<accession>A0AAX0U0P6</accession>
<reference evidence="1 2" key="1">
    <citation type="submission" date="2017-11" db="EMBL/GenBank/DDBJ databases">
        <title>Molecular characterization of Burkholderia pseudomallei and closely related isolates from Vietnam.</title>
        <authorList>
            <person name="Ustinov D.V."/>
            <person name="Antonov A.S."/>
            <person name="Avdusheva E.F."/>
            <person name="Shpak I.M."/>
            <person name="Zakharova I.B."/>
            <person name="Thi L.A."/>
            <person name="Teteryatnikova N."/>
            <person name="Lopasteyskaya Y.A."/>
            <person name="Kuzyutina J.A."/>
            <person name="Ngo T.N."/>
            <person name="Victorov D.V."/>
        </authorList>
    </citation>
    <scope>NUCLEOTIDE SEQUENCE [LARGE SCALE GENOMIC DNA]</scope>
    <source>
        <strain evidence="1 2">V1512</strain>
    </source>
</reference>
<gene>
    <name evidence="1" type="ORF">CWD88_33605</name>
</gene>
<protein>
    <submittedName>
        <fullName evidence="1">Uncharacterized protein</fullName>
    </submittedName>
</protein>
<dbReference type="EMBL" id="PHRB01000056">
    <property type="protein sequence ID" value="PJO61999.1"/>
    <property type="molecule type" value="Genomic_DNA"/>
</dbReference>
<proteinExistence type="predicted"/>